<gene>
    <name evidence="2" type="ORF">HUJ06_012160</name>
</gene>
<proteinExistence type="predicted"/>
<dbReference type="Proteomes" id="UP000607653">
    <property type="component" value="Unassembled WGS sequence"/>
</dbReference>
<keyword evidence="3" id="KW-1185">Reference proteome</keyword>
<evidence type="ECO:0000313" key="2">
    <source>
        <dbReference type="EMBL" id="DAD33309.1"/>
    </source>
</evidence>
<comment type="caution">
    <text evidence="2">The sequence shown here is derived from an EMBL/GenBank/DDBJ whole genome shotgun (WGS) entry which is preliminary data.</text>
</comment>
<feature type="region of interest" description="Disordered" evidence="1">
    <location>
        <begin position="1"/>
        <end position="20"/>
    </location>
</feature>
<evidence type="ECO:0000313" key="3">
    <source>
        <dbReference type="Proteomes" id="UP000607653"/>
    </source>
</evidence>
<name>A0A822YPP4_NELNU</name>
<dbReference type="AlphaFoldDB" id="A0A822YPP4"/>
<organism evidence="2 3">
    <name type="scientific">Nelumbo nucifera</name>
    <name type="common">Sacred lotus</name>
    <dbReference type="NCBI Taxonomy" id="4432"/>
    <lineage>
        <taxon>Eukaryota</taxon>
        <taxon>Viridiplantae</taxon>
        <taxon>Streptophyta</taxon>
        <taxon>Embryophyta</taxon>
        <taxon>Tracheophyta</taxon>
        <taxon>Spermatophyta</taxon>
        <taxon>Magnoliopsida</taxon>
        <taxon>Proteales</taxon>
        <taxon>Nelumbonaceae</taxon>
        <taxon>Nelumbo</taxon>
    </lineage>
</organism>
<accession>A0A822YPP4</accession>
<protein>
    <submittedName>
        <fullName evidence="2">Uncharacterized protein</fullName>
    </submittedName>
</protein>
<reference evidence="2 3" key="1">
    <citation type="journal article" date="2020" name="Mol. Biol. Evol.">
        <title>Distinct Expression and Methylation Patterns for Genes with Different Fates following a Single Whole-Genome Duplication in Flowering Plants.</title>
        <authorList>
            <person name="Shi T."/>
            <person name="Rahmani R.S."/>
            <person name="Gugger P.F."/>
            <person name="Wang M."/>
            <person name="Li H."/>
            <person name="Zhang Y."/>
            <person name="Li Z."/>
            <person name="Wang Q."/>
            <person name="Van de Peer Y."/>
            <person name="Marchal K."/>
            <person name="Chen J."/>
        </authorList>
    </citation>
    <scope>NUCLEOTIDE SEQUENCE [LARGE SCALE GENOMIC DNA]</scope>
    <source>
        <tissue evidence="2">Leaf</tissue>
    </source>
</reference>
<sequence length="97" mass="10588">MALRPLDNALPTTPERPKKVAKIAISTRKPSSDLGVNDENKAPPAATGDLAVDYIASKDLKALPEPETKIQVTSFLFLPERSLIRSFSHSILNCFRG</sequence>
<dbReference type="EMBL" id="DUZY01000003">
    <property type="protein sequence ID" value="DAD33309.1"/>
    <property type="molecule type" value="Genomic_DNA"/>
</dbReference>
<evidence type="ECO:0000256" key="1">
    <source>
        <dbReference type="SAM" id="MobiDB-lite"/>
    </source>
</evidence>